<dbReference type="STRING" id="1156394.T0PXR7"/>
<dbReference type="GO" id="GO:0032446">
    <property type="term" value="P:protein modification by small protein conjugation"/>
    <property type="evidence" value="ECO:0007669"/>
    <property type="project" value="TreeGrafter"/>
</dbReference>
<keyword evidence="3" id="KW-0808">Transferase</keyword>
<evidence type="ECO:0000256" key="1">
    <source>
        <dbReference type="ARBA" id="ARBA00005696"/>
    </source>
</evidence>
<evidence type="ECO:0000256" key="6">
    <source>
        <dbReference type="ARBA" id="ARBA00029833"/>
    </source>
</evidence>
<dbReference type="AlphaFoldDB" id="T0PXR7"/>
<dbReference type="Gene3D" id="3.30.1460.50">
    <property type="match status" value="1"/>
</dbReference>
<keyword evidence="4" id="KW-0833">Ubl conjugation pathway</keyword>
<dbReference type="eggNOG" id="KOG4741">
    <property type="taxonomic scope" value="Eukaryota"/>
</dbReference>
<gene>
    <name evidence="7" type="ORF">SDRG_11921</name>
</gene>
<dbReference type="OMA" id="WRWENAP"/>
<name>T0PXR7_SAPDV</name>
<evidence type="ECO:0000256" key="5">
    <source>
        <dbReference type="ARBA" id="ARBA00023006"/>
    </source>
</evidence>
<evidence type="ECO:0000313" key="8">
    <source>
        <dbReference type="Proteomes" id="UP000030762"/>
    </source>
</evidence>
<dbReference type="GO" id="GO:0061651">
    <property type="term" value="F:Atg12 conjugating enzyme activity"/>
    <property type="evidence" value="ECO:0007669"/>
    <property type="project" value="TreeGrafter"/>
</dbReference>
<evidence type="ECO:0000256" key="3">
    <source>
        <dbReference type="ARBA" id="ARBA00022679"/>
    </source>
</evidence>
<comment type="similarity">
    <text evidence="1">Belongs to the ATG10 family.</text>
</comment>
<accession>T0PXR7</accession>
<dbReference type="GeneID" id="19952648"/>
<dbReference type="VEuPathDB" id="FungiDB:SDRG_11921"/>
<dbReference type="InterPro" id="IPR007135">
    <property type="entry name" value="Atg3/Atg10"/>
</dbReference>
<dbReference type="RefSeq" id="XP_008616197.1">
    <property type="nucleotide sequence ID" value="XM_008617975.1"/>
</dbReference>
<evidence type="ECO:0000313" key="7">
    <source>
        <dbReference type="EMBL" id="EQC30344.1"/>
    </source>
</evidence>
<organism evidence="7 8">
    <name type="scientific">Saprolegnia diclina (strain VS20)</name>
    <dbReference type="NCBI Taxonomy" id="1156394"/>
    <lineage>
        <taxon>Eukaryota</taxon>
        <taxon>Sar</taxon>
        <taxon>Stramenopiles</taxon>
        <taxon>Oomycota</taxon>
        <taxon>Saprolegniomycetes</taxon>
        <taxon>Saprolegniales</taxon>
        <taxon>Saprolegniaceae</taxon>
        <taxon>Saprolegnia</taxon>
    </lineage>
</organism>
<dbReference type="GO" id="GO:0000045">
    <property type="term" value="P:autophagosome assembly"/>
    <property type="evidence" value="ECO:0007669"/>
    <property type="project" value="TreeGrafter"/>
</dbReference>
<reference evidence="7 8" key="1">
    <citation type="submission" date="2012-04" db="EMBL/GenBank/DDBJ databases">
        <title>The Genome Sequence of Saprolegnia declina VS20.</title>
        <authorList>
            <consortium name="The Broad Institute Genome Sequencing Platform"/>
            <person name="Russ C."/>
            <person name="Nusbaum C."/>
            <person name="Tyler B."/>
            <person name="van West P."/>
            <person name="Dieguez-Uribeondo J."/>
            <person name="de Bruijn I."/>
            <person name="Tripathy S."/>
            <person name="Jiang R."/>
            <person name="Young S.K."/>
            <person name="Zeng Q."/>
            <person name="Gargeya S."/>
            <person name="Fitzgerald M."/>
            <person name="Haas B."/>
            <person name="Abouelleil A."/>
            <person name="Alvarado L."/>
            <person name="Arachchi H.M."/>
            <person name="Berlin A."/>
            <person name="Chapman S.B."/>
            <person name="Goldberg J."/>
            <person name="Griggs A."/>
            <person name="Gujja S."/>
            <person name="Hansen M."/>
            <person name="Howarth C."/>
            <person name="Imamovic A."/>
            <person name="Larimer J."/>
            <person name="McCowen C."/>
            <person name="Montmayeur A."/>
            <person name="Murphy C."/>
            <person name="Neiman D."/>
            <person name="Pearson M."/>
            <person name="Priest M."/>
            <person name="Roberts A."/>
            <person name="Saif S."/>
            <person name="Shea T."/>
            <person name="Sisk P."/>
            <person name="Sykes S."/>
            <person name="Wortman J."/>
            <person name="Nusbaum C."/>
            <person name="Birren B."/>
        </authorList>
    </citation>
    <scope>NUCLEOTIDE SEQUENCE [LARGE SCALE GENOMIC DNA]</scope>
    <source>
        <strain evidence="7 8">VS20</strain>
    </source>
</reference>
<evidence type="ECO:0000256" key="4">
    <source>
        <dbReference type="ARBA" id="ARBA00022786"/>
    </source>
</evidence>
<proteinExistence type="inferred from homology"/>
<dbReference type="Pfam" id="PF03987">
    <property type="entry name" value="Autophagy_act_C"/>
    <property type="match status" value="1"/>
</dbReference>
<protein>
    <recommendedName>
        <fullName evidence="2">Ubiquitin-like-conjugating enzyme ATG10</fullName>
    </recommendedName>
    <alternativeName>
        <fullName evidence="6">Autophagy-related protein 10</fullName>
    </alternativeName>
</protein>
<dbReference type="PANTHER" id="PTHR14957:SF1">
    <property type="entry name" value="UBIQUITIN-LIKE-CONJUGATING ENZYME ATG10"/>
    <property type="match status" value="1"/>
</dbReference>
<dbReference type="GO" id="GO:0000422">
    <property type="term" value="P:autophagy of mitochondrion"/>
    <property type="evidence" value="ECO:0007669"/>
    <property type="project" value="TreeGrafter"/>
</dbReference>
<dbReference type="OrthoDB" id="4089664at2759"/>
<keyword evidence="8" id="KW-1185">Reference proteome</keyword>
<dbReference type="PANTHER" id="PTHR14957">
    <property type="entry name" value="UBIQUITIN-LIKE-CONJUGATING ENZYME ATG10"/>
    <property type="match status" value="1"/>
</dbReference>
<dbReference type="GO" id="GO:0005829">
    <property type="term" value="C:cytosol"/>
    <property type="evidence" value="ECO:0007669"/>
    <property type="project" value="TreeGrafter"/>
</dbReference>
<evidence type="ECO:0000256" key="2">
    <source>
        <dbReference type="ARBA" id="ARBA00021099"/>
    </source>
</evidence>
<dbReference type="InParanoid" id="T0PXR7"/>
<dbReference type="Proteomes" id="UP000030762">
    <property type="component" value="Unassembled WGS sequence"/>
</dbReference>
<keyword evidence="5" id="KW-0072">Autophagy</keyword>
<dbReference type="EMBL" id="JH767176">
    <property type="protein sequence ID" value="EQC30344.1"/>
    <property type="molecule type" value="Genomic_DNA"/>
</dbReference>
<sequence length="213" mass="23284">MAMTWAEFRAGADALVSLQQRLHADDHDLHSSSNWRWENAPAGHALHRILPGWGFLVSANNVRHCVAPVHAVDVHDSASDDDDDVALAPQPTDKVLVDYHVVYSLTYAAPTLYLRATTPDGRPVPTSTVRAQVHAAANRCTSIINVDHFISQDEHPVLSTPCYMLHPCETASCLKLLLATRPTASSPLATLLAWLSLVQPVTQMKETLTTSIL</sequence>